<dbReference type="SUPFAM" id="SSF51197">
    <property type="entry name" value="Clavaminate synthase-like"/>
    <property type="match status" value="1"/>
</dbReference>
<proteinExistence type="inferred from homology"/>
<dbReference type="InterPro" id="IPR037151">
    <property type="entry name" value="AlkB-like_sf"/>
</dbReference>
<feature type="compositionally biased region" description="Acidic residues" evidence="2">
    <location>
        <begin position="266"/>
        <end position="286"/>
    </location>
</feature>
<feature type="region of interest" description="Disordered" evidence="2">
    <location>
        <begin position="72"/>
        <end position="122"/>
    </location>
</feature>
<reference evidence="4" key="1">
    <citation type="submission" date="2021-12" db="EMBL/GenBank/DDBJ databases">
        <authorList>
            <person name="Zaccaron A."/>
            <person name="Stergiopoulos I."/>
        </authorList>
    </citation>
    <scope>NUCLEOTIDE SEQUENCE</scope>
    <source>
        <strain evidence="4">Race5_Kim</strain>
    </source>
</reference>
<dbReference type="GO" id="GO:0006307">
    <property type="term" value="P:DNA alkylation repair"/>
    <property type="evidence" value="ECO:0007669"/>
    <property type="project" value="InterPro"/>
</dbReference>
<dbReference type="EMBL" id="CP090172">
    <property type="protein sequence ID" value="UJO22813.1"/>
    <property type="molecule type" value="Genomic_DNA"/>
</dbReference>
<dbReference type="Gene3D" id="2.60.120.590">
    <property type="entry name" value="Alpha-ketoglutarate-dependent dioxygenase AlkB-like"/>
    <property type="match status" value="1"/>
</dbReference>
<feature type="compositionally biased region" description="Acidic residues" evidence="2">
    <location>
        <begin position="299"/>
        <end position="312"/>
    </location>
</feature>
<feature type="region of interest" description="Disordered" evidence="2">
    <location>
        <begin position="341"/>
        <end position="405"/>
    </location>
</feature>
<dbReference type="KEGG" id="ffu:CLAFUR5_12156"/>
<dbReference type="InterPro" id="IPR036380">
    <property type="entry name" value="Isochorismatase-like_sf"/>
</dbReference>
<dbReference type="Proteomes" id="UP000756132">
    <property type="component" value="Chromosome 10"/>
</dbReference>
<gene>
    <name evidence="4" type="ORF">CLAFUR5_12156</name>
</gene>
<reference evidence="4" key="2">
    <citation type="journal article" date="2022" name="Microb. Genom.">
        <title>A chromosome-scale genome assembly of the tomato pathogen Cladosporium fulvum reveals a compartmentalized genome architecture and the presence of a dispensable chromosome.</title>
        <authorList>
            <person name="Zaccaron A.Z."/>
            <person name="Chen L.H."/>
            <person name="Samaras A."/>
            <person name="Stergiopoulos I."/>
        </authorList>
    </citation>
    <scope>NUCLEOTIDE SEQUENCE</scope>
    <source>
        <strain evidence="4">Race5_Kim</strain>
    </source>
</reference>
<sequence>MSSLFALLSQQTPNLTTRKGLIILGLQNDFVSPTGKLPVTNTGYLDRILALVPAFREFGHVIWVRSEFETTRPVNGLDTPGDTVVAGGSDGTEEEVPGSPVRRPSKKQKSSPRSSNTYSKPKIGEDDEELFLSRTASREPCCITGSRGAEYADQIQPLIHQGKDMHVVKSHYSAFGGTSLLMKLRSRLITELFICGNITNLSVYSTAMDAARYGMHITLVDDCLGYRKQDRHDLAIKQLRNNMSVETVSSRRVLDELRNPPVGQQYDEEEESEEEESEAAESEELDMSSRPSKVADPDAALEADSDDDDEEVSLPIVRPPERQFDRRLEFRWRNDSKHSLSIAGGPRVFSTQHSQLASSRPDVQSHSRQPASRTFQGPKKNDVKQTPQSTSSDRRLGNIDSRESRKSKRLPWLDLIRKSSDQESANKTCPLPKHPGLLALASTCCLLDATVAEWEALRLTQEEKDSMAEHISYSKPFLGADKAEESAGSKMTYDLLPEDMAERIFGELKAEVDWQSMYHHQGAVPRLVCCQGTFDQDGSMPVYRHPSDQTMPIQAWTPTVDKVRRAAEAKVGHRLNHALIQLYRSGNDYISEHSDKTLDIAHGSNIVNVSFGAQRTMRLRTKRTTEVGSQRTNHPVPMPHNSMITMSLRTNAEYYHGIKADKRPQVELSEAEKAYDGHRISLTFRNIATFLDSESRLIWGQGAVAKTKDEAHLVTTGDKDGSDMMLKAFGTENNTTNVPWIDIYGEGFDVLHLRP</sequence>
<name>A0A9Q8PHY9_PASFU</name>
<dbReference type="Pfam" id="PF13532">
    <property type="entry name" value="2OG-FeII_Oxy_2"/>
    <property type="match status" value="1"/>
</dbReference>
<dbReference type="AlphaFoldDB" id="A0A9Q8PHY9"/>
<dbReference type="GeneID" id="71992034"/>
<evidence type="ECO:0000313" key="4">
    <source>
        <dbReference type="EMBL" id="UJO22813.1"/>
    </source>
</evidence>
<dbReference type="CDD" id="cd00431">
    <property type="entry name" value="cysteine_hydrolases"/>
    <property type="match status" value="1"/>
</dbReference>
<dbReference type="OMA" id="KMYHLSG"/>
<dbReference type="GO" id="GO:0051213">
    <property type="term" value="F:dioxygenase activity"/>
    <property type="evidence" value="ECO:0007669"/>
    <property type="project" value="InterPro"/>
</dbReference>
<dbReference type="InterPro" id="IPR027450">
    <property type="entry name" value="AlkB-like"/>
</dbReference>
<evidence type="ECO:0000256" key="2">
    <source>
        <dbReference type="SAM" id="MobiDB-lite"/>
    </source>
</evidence>
<evidence type="ECO:0000256" key="1">
    <source>
        <dbReference type="ARBA" id="ARBA00006336"/>
    </source>
</evidence>
<dbReference type="PROSITE" id="PS51471">
    <property type="entry name" value="FE2OG_OXY"/>
    <property type="match status" value="1"/>
</dbReference>
<feature type="compositionally biased region" description="Basic and acidic residues" evidence="2">
    <location>
        <begin position="392"/>
        <end position="404"/>
    </location>
</feature>
<dbReference type="OrthoDB" id="445341at2759"/>
<dbReference type="InterPro" id="IPR032854">
    <property type="entry name" value="ALKBH3"/>
</dbReference>
<keyword evidence="5" id="KW-1185">Reference proteome</keyword>
<feature type="region of interest" description="Disordered" evidence="2">
    <location>
        <begin position="622"/>
        <end position="641"/>
    </location>
</feature>
<feature type="compositionally biased region" description="Polar residues" evidence="2">
    <location>
        <begin position="349"/>
        <end position="375"/>
    </location>
</feature>
<dbReference type="PANTHER" id="PTHR31212">
    <property type="entry name" value="ALPHA-KETOGLUTARATE-DEPENDENT DIOXYGENASE ALKB HOMOLOG 3"/>
    <property type="match status" value="1"/>
</dbReference>
<feature type="domain" description="Fe2OG dioxygenase" evidence="3">
    <location>
        <begin position="574"/>
        <end position="688"/>
    </location>
</feature>
<dbReference type="RefSeq" id="XP_047767179.1">
    <property type="nucleotide sequence ID" value="XM_047911304.1"/>
</dbReference>
<organism evidence="4 5">
    <name type="scientific">Passalora fulva</name>
    <name type="common">Tomato leaf mold</name>
    <name type="synonym">Cladosporium fulvum</name>
    <dbReference type="NCBI Taxonomy" id="5499"/>
    <lineage>
        <taxon>Eukaryota</taxon>
        <taxon>Fungi</taxon>
        <taxon>Dikarya</taxon>
        <taxon>Ascomycota</taxon>
        <taxon>Pezizomycotina</taxon>
        <taxon>Dothideomycetes</taxon>
        <taxon>Dothideomycetidae</taxon>
        <taxon>Mycosphaerellales</taxon>
        <taxon>Mycosphaerellaceae</taxon>
        <taxon>Fulvia</taxon>
    </lineage>
</organism>
<accession>A0A9Q8PHY9</accession>
<dbReference type="InterPro" id="IPR000868">
    <property type="entry name" value="Isochorismatase-like_dom"/>
</dbReference>
<dbReference type="PANTHER" id="PTHR31212:SF5">
    <property type="entry name" value="ISOCHORISMATASE FAMILY PROTEIN FAMILY (AFU_ORTHOLOGUE AFUA_3G14500)"/>
    <property type="match status" value="1"/>
</dbReference>
<feature type="region of interest" description="Disordered" evidence="2">
    <location>
        <begin position="254"/>
        <end position="319"/>
    </location>
</feature>
<dbReference type="Pfam" id="PF00857">
    <property type="entry name" value="Isochorismatase"/>
    <property type="match status" value="1"/>
</dbReference>
<evidence type="ECO:0000313" key="5">
    <source>
        <dbReference type="Proteomes" id="UP000756132"/>
    </source>
</evidence>
<protein>
    <submittedName>
        <fullName evidence="4">DNA oxidative demethylase ALKBH2</fullName>
    </submittedName>
</protein>
<dbReference type="SUPFAM" id="SSF52499">
    <property type="entry name" value="Isochorismatase-like hydrolases"/>
    <property type="match status" value="1"/>
</dbReference>
<dbReference type="InterPro" id="IPR005123">
    <property type="entry name" value="Oxoglu/Fe-dep_dioxygenase_dom"/>
</dbReference>
<dbReference type="Gene3D" id="3.40.50.850">
    <property type="entry name" value="Isochorismatase-like"/>
    <property type="match status" value="1"/>
</dbReference>
<evidence type="ECO:0000259" key="3">
    <source>
        <dbReference type="PROSITE" id="PS51471"/>
    </source>
</evidence>
<comment type="similarity">
    <text evidence="1">Belongs to the isochorismatase family.</text>
</comment>